<dbReference type="AlphaFoldDB" id="A0A0F9Q4S6"/>
<gene>
    <name evidence="2" type="ORF">LCGC14_0818770</name>
</gene>
<dbReference type="SUPFAM" id="SSF51735">
    <property type="entry name" value="NAD(P)-binding Rossmann-fold domains"/>
    <property type="match status" value="1"/>
</dbReference>
<dbReference type="Gene3D" id="3.40.50.720">
    <property type="entry name" value="NAD(P)-binding Rossmann-like Domain"/>
    <property type="match status" value="1"/>
</dbReference>
<feature type="domain" description="NAD(P)-binding" evidence="1">
    <location>
        <begin position="12"/>
        <end position="307"/>
    </location>
</feature>
<accession>A0A0F9Q4S6</accession>
<name>A0A0F9Q4S6_9ZZZZ</name>
<dbReference type="PANTHER" id="PTHR43000">
    <property type="entry name" value="DTDP-D-GLUCOSE 4,6-DEHYDRATASE-RELATED"/>
    <property type="match status" value="1"/>
</dbReference>
<reference evidence="2" key="1">
    <citation type="journal article" date="2015" name="Nature">
        <title>Complex archaea that bridge the gap between prokaryotes and eukaryotes.</title>
        <authorList>
            <person name="Spang A."/>
            <person name="Saw J.H."/>
            <person name="Jorgensen S.L."/>
            <person name="Zaremba-Niedzwiedzka K."/>
            <person name="Martijn J."/>
            <person name="Lind A.E."/>
            <person name="van Eijk R."/>
            <person name="Schleper C."/>
            <person name="Guy L."/>
            <person name="Ettema T.J."/>
        </authorList>
    </citation>
    <scope>NUCLEOTIDE SEQUENCE</scope>
</reference>
<proteinExistence type="predicted"/>
<dbReference type="InterPro" id="IPR016040">
    <property type="entry name" value="NAD(P)-bd_dom"/>
</dbReference>
<comment type="caution">
    <text evidence="2">The sequence shown here is derived from an EMBL/GenBank/DDBJ whole genome shotgun (WGS) entry which is preliminary data.</text>
</comment>
<evidence type="ECO:0000313" key="2">
    <source>
        <dbReference type="EMBL" id="KKN31947.1"/>
    </source>
</evidence>
<dbReference type="Gene3D" id="3.90.25.10">
    <property type="entry name" value="UDP-galactose 4-epimerase, domain 1"/>
    <property type="match status" value="1"/>
</dbReference>
<protein>
    <recommendedName>
        <fullName evidence="1">NAD(P)-binding domain-containing protein</fullName>
    </recommendedName>
</protein>
<dbReference type="Pfam" id="PF16363">
    <property type="entry name" value="GDP_Man_Dehyd"/>
    <property type="match status" value="1"/>
</dbReference>
<sequence length="318" mass="35344">MKKSNSFSGRVLITGVGGFSGKYLSSYLHKEYPEAEVWGIDISEQSLSLSSINFIRSDITDYDNIKRAIARIQPDTIFHLAGTFDCGNLMSLYQVNAIGTEHLLRATTCLSKKIRIVLASSAAVYGTVLPKENPVKEEKKVSPVSHYGLSKLAMEMIGTMYGQRENNLEIIIARTFNLIGYGLSPLLLPGKLAKEIQELSKSQERKPLKVGNTNTIRDFIDVRDAVKALALLAIHAKENNAYNIGSGVGNKIKDLIKLFIDKVDPDIEVLTDRNLFKKSDPDIVTADISKIKNHTGWKPEIKLDKSVLDIIKLINRQV</sequence>
<organism evidence="2">
    <name type="scientific">marine sediment metagenome</name>
    <dbReference type="NCBI Taxonomy" id="412755"/>
    <lineage>
        <taxon>unclassified sequences</taxon>
        <taxon>metagenomes</taxon>
        <taxon>ecological metagenomes</taxon>
    </lineage>
</organism>
<dbReference type="EMBL" id="LAZR01002289">
    <property type="protein sequence ID" value="KKN31947.1"/>
    <property type="molecule type" value="Genomic_DNA"/>
</dbReference>
<evidence type="ECO:0000259" key="1">
    <source>
        <dbReference type="Pfam" id="PF16363"/>
    </source>
</evidence>
<dbReference type="InterPro" id="IPR036291">
    <property type="entry name" value="NAD(P)-bd_dom_sf"/>
</dbReference>